<name>A0A4T0X422_9ASCO</name>
<dbReference type="Pfam" id="PF05794">
    <property type="entry name" value="Tcp11"/>
    <property type="match status" value="1"/>
</dbReference>
<dbReference type="Proteomes" id="UP000307173">
    <property type="component" value="Unassembled WGS sequence"/>
</dbReference>
<feature type="compositionally biased region" description="Polar residues" evidence="2">
    <location>
        <begin position="24"/>
        <end position="33"/>
    </location>
</feature>
<proteinExistence type="inferred from homology"/>
<feature type="compositionally biased region" description="Low complexity" evidence="2">
    <location>
        <begin position="42"/>
        <end position="56"/>
    </location>
</feature>
<dbReference type="PANTHER" id="PTHR12832">
    <property type="entry name" value="TESTIS-SPECIFIC PROTEIN PBS13 T-COMPLEX 11"/>
    <property type="match status" value="1"/>
</dbReference>
<evidence type="ECO:0000313" key="4">
    <source>
        <dbReference type="Proteomes" id="UP000307173"/>
    </source>
</evidence>
<organism evidence="3 4">
    <name type="scientific">Pichia inconspicua</name>
    <dbReference type="NCBI Taxonomy" id="52247"/>
    <lineage>
        <taxon>Eukaryota</taxon>
        <taxon>Fungi</taxon>
        <taxon>Dikarya</taxon>
        <taxon>Ascomycota</taxon>
        <taxon>Saccharomycotina</taxon>
        <taxon>Pichiomycetes</taxon>
        <taxon>Pichiales</taxon>
        <taxon>Pichiaceae</taxon>
        <taxon>Pichia</taxon>
    </lineage>
</organism>
<comment type="caution">
    <text evidence="3">The sequence shown here is derived from an EMBL/GenBank/DDBJ whole genome shotgun (WGS) entry which is preliminary data.</text>
</comment>
<keyword evidence="4" id="KW-1185">Reference proteome</keyword>
<feature type="region of interest" description="Disordered" evidence="2">
    <location>
        <begin position="1"/>
        <end position="59"/>
    </location>
</feature>
<evidence type="ECO:0000256" key="1">
    <source>
        <dbReference type="ARBA" id="ARBA00010954"/>
    </source>
</evidence>
<dbReference type="AlphaFoldDB" id="A0A4T0X422"/>
<evidence type="ECO:0008006" key="5">
    <source>
        <dbReference type="Google" id="ProtNLM"/>
    </source>
</evidence>
<feature type="compositionally biased region" description="Polar residues" evidence="2">
    <location>
        <begin position="1"/>
        <end position="15"/>
    </location>
</feature>
<dbReference type="OrthoDB" id="276323at2759"/>
<dbReference type="InterPro" id="IPR008862">
    <property type="entry name" value="Tcp11"/>
</dbReference>
<dbReference type="GO" id="GO:0010737">
    <property type="term" value="P:protein kinase A signaling"/>
    <property type="evidence" value="ECO:0007669"/>
    <property type="project" value="TreeGrafter"/>
</dbReference>
<sequence length="635" mass="72772">MSNQDTTVNTKNIVASESRRPSLIVTSHNNNNADLRHMTPLSSTPSSTVTSSNASSMKQQNQLQHEMKPIVESSTSDRLPSINEKTSMSKNFDKANGSLITKFKMLELPENQSPSIPVSSFSTNRINKISKNKPFTSKRYRSKSLPNIYIPSKSNTSFNEEFNINLNLDLNLNLNLSSTANKNLKKQNLLPNLLPPVNIHSMHEIDLQEVLKNPQLRHDILFDPQLQFRPNLDGERGRRKKAQSDAYWNMLKTETKNLMTCPDSCQYLNINSPIIIMFQSLKGILISLIPSKDISTIDEILDDQILIQQLNSKCFDFISFSNWICSIFKLHCAPMRDVWVDELNSLFIKACNDPLNPSNINIDHLIESFKTLFSILEAMKLDVANHQIRILRPLLCSSAVSFEKEYFKNAMKRNKINFTTSFIWFKKNANKLNSSNTREVLNYSILNLLSCSNMCSQFPNTLNFDHTRLLLLRAEIRHVVCTKLCFILYKILVNQFNLDKSLLSEENLSNFKNDLVSIVIDENGNSKWTKNLKNLSVQVVNKLFQTLDTAKIDFAYNWLLKQTQPDSSIYKILESKVFESISRSLSLSSSSTISFEKIIEDTIVESELKNIIQKLNQLIEFNFEVFGELYSSYGY</sequence>
<reference evidence="3 4" key="1">
    <citation type="journal article" date="2019" name="Front. Genet.">
        <title>Whole-Genome Sequencing of the Opportunistic Yeast Pathogen Candida inconspicua Uncovers Its Hybrid Origin.</title>
        <authorList>
            <person name="Mixao V."/>
            <person name="Hansen A.P."/>
            <person name="Saus E."/>
            <person name="Boekhout T."/>
            <person name="Lass-Florl C."/>
            <person name="Gabaldon T."/>
        </authorList>
    </citation>
    <scope>NUCLEOTIDE SEQUENCE [LARGE SCALE GENOMIC DNA]</scope>
    <source>
        <strain evidence="3 4">CBS 180</strain>
    </source>
</reference>
<accession>A0A4T0X422</accession>
<evidence type="ECO:0000313" key="3">
    <source>
        <dbReference type="EMBL" id="TID30166.1"/>
    </source>
</evidence>
<dbReference type="PANTHER" id="PTHR12832:SF11">
    <property type="entry name" value="LD23868P"/>
    <property type="match status" value="1"/>
</dbReference>
<protein>
    <recommendedName>
        <fullName evidence="5">Protein SOK1</fullName>
    </recommendedName>
</protein>
<dbReference type="STRING" id="52247.A0A4T0X422"/>
<comment type="similarity">
    <text evidence="1">Belongs to the TCP11 family.</text>
</comment>
<evidence type="ECO:0000256" key="2">
    <source>
        <dbReference type="SAM" id="MobiDB-lite"/>
    </source>
</evidence>
<dbReference type="EMBL" id="SELW01000184">
    <property type="protein sequence ID" value="TID30166.1"/>
    <property type="molecule type" value="Genomic_DNA"/>
</dbReference>
<gene>
    <name evidence="3" type="ORF">CANINC_001250</name>
</gene>